<dbReference type="OMA" id="NLFICYQ"/>
<evidence type="ECO:0000256" key="1">
    <source>
        <dbReference type="SAM" id="Coils"/>
    </source>
</evidence>
<dbReference type="OrthoDB" id="10333870at2759"/>
<evidence type="ECO:0000313" key="2">
    <source>
        <dbReference type="EMBL" id="CAD8163611.1"/>
    </source>
</evidence>
<protein>
    <submittedName>
        <fullName evidence="2">Uncharacterized protein</fullName>
    </submittedName>
</protein>
<gene>
    <name evidence="2" type="ORF">POCTA_138.1.T0430252</name>
</gene>
<keyword evidence="3" id="KW-1185">Reference proteome</keyword>
<organism evidence="2 3">
    <name type="scientific">Paramecium octaurelia</name>
    <dbReference type="NCBI Taxonomy" id="43137"/>
    <lineage>
        <taxon>Eukaryota</taxon>
        <taxon>Sar</taxon>
        <taxon>Alveolata</taxon>
        <taxon>Ciliophora</taxon>
        <taxon>Intramacronucleata</taxon>
        <taxon>Oligohymenophorea</taxon>
        <taxon>Peniculida</taxon>
        <taxon>Parameciidae</taxon>
        <taxon>Paramecium</taxon>
    </lineage>
</organism>
<feature type="coiled-coil region" evidence="1">
    <location>
        <begin position="19"/>
        <end position="126"/>
    </location>
</feature>
<keyword evidence="1" id="KW-0175">Coiled coil</keyword>
<proteinExistence type="predicted"/>
<sequence>MNNNQSQVFQNPNSTVSQQNQYQIENAFLKSDLNKLKEEYKVAIESNKELKNQKEFLEKQVCNLQQQLNQRDQEYDNLRKFLEESKIYKEKQQELINNCIEMQLTNQKLQKQLDQLVNNKQILQIECKPNFGQNISEEVIHISWQSEIDNLQLQCKRNKKLVKIEGYGEIDDNLFICYQQCELSRIPISEQPPVIIQKESELLIKYQI</sequence>
<accession>A0A8S1UEC0</accession>
<dbReference type="AlphaFoldDB" id="A0A8S1UEC0"/>
<reference evidence="2" key="1">
    <citation type="submission" date="2021-01" db="EMBL/GenBank/DDBJ databases">
        <authorList>
            <consortium name="Genoscope - CEA"/>
            <person name="William W."/>
        </authorList>
    </citation>
    <scope>NUCLEOTIDE SEQUENCE</scope>
</reference>
<evidence type="ECO:0000313" key="3">
    <source>
        <dbReference type="Proteomes" id="UP000683925"/>
    </source>
</evidence>
<dbReference type="Proteomes" id="UP000683925">
    <property type="component" value="Unassembled WGS sequence"/>
</dbReference>
<dbReference type="EMBL" id="CAJJDP010000043">
    <property type="protein sequence ID" value="CAD8163611.1"/>
    <property type="molecule type" value="Genomic_DNA"/>
</dbReference>
<name>A0A8S1UEC0_PAROT</name>
<comment type="caution">
    <text evidence="2">The sequence shown here is derived from an EMBL/GenBank/DDBJ whole genome shotgun (WGS) entry which is preliminary data.</text>
</comment>